<gene>
    <name evidence="2" type="primary">U6500B03490</name>
    <name evidence="2" type="ORF">SEUBUCD650_0B03490</name>
</gene>
<dbReference type="EMBL" id="OX291492">
    <property type="protein sequence ID" value="CAI1835853.1"/>
    <property type="molecule type" value="Genomic_DNA"/>
</dbReference>
<organism evidence="2 3">
    <name type="scientific">Saccharomyces eubayanus</name>
    <name type="common">Yeast</name>
    <dbReference type="NCBI Taxonomy" id="1080349"/>
    <lineage>
        <taxon>Eukaryota</taxon>
        <taxon>Fungi</taxon>
        <taxon>Dikarya</taxon>
        <taxon>Ascomycota</taxon>
        <taxon>Saccharomycotina</taxon>
        <taxon>Saccharomycetes</taxon>
        <taxon>Saccharomycetales</taxon>
        <taxon>Saccharomycetaceae</taxon>
        <taxon>Saccharomyces</taxon>
    </lineage>
</organism>
<feature type="transmembrane region" description="Helical" evidence="1">
    <location>
        <begin position="185"/>
        <end position="208"/>
    </location>
</feature>
<evidence type="ECO:0000313" key="2">
    <source>
        <dbReference type="EMBL" id="CAI1835853.1"/>
    </source>
</evidence>
<keyword evidence="1" id="KW-0812">Transmembrane</keyword>
<name>A0ABN8VN62_SACEU</name>
<dbReference type="Proteomes" id="UP001152964">
    <property type="component" value="Chromosome 2"/>
</dbReference>
<evidence type="ECO:0000313" key="3">
    <source>
        <dbReference type="Proteomes" id="UP001152964"/>
    </source>
</evidence>
<feature type="transmembrane region" description="Helical" evidence="1">
    <location>
        <begin position="146"/>
        <end position="173"/>
    </location>
</feature>
<evidence type="ECO:0000256" key="1">
    <source>
        <dbReference type="SAM" id="Phobius"/>
    </source>
</evidence>
<keyword evidence="3" id="KW-1185">Reference proteome</keyword>
<sequence length="209" mass="23500">MKIFDLLQEKGITILRTSEDTLAHSQTHTHIYTYTYTYTCLRLRAYSSVCLPAYVGAMLRVVKTHRLQLPVISSEIPGENSGRRVFFFFFHFAPNQSLRTARRASLHTGVFYGFCGNSARTSSERGHEKIFHCASQRSSGFQHQRAGLAVLFGLWSIWILACVAVCFLFKVGLCPFPVGVSPLCGPFLLFGNSTLVSSMFFNNSFFLIS</sequence>
<proteinExistence type="predicted"/>
<accession>A0ABN8VN62</accession>
<protein>
    <submittedName>
        <fullName evidence="2">Uncharacterized protein</fullName>
    </submittedName>
</protein>
<keyword evidence="1" id="KW-1133">Transmembrane helix</keyword>
<keyword evidence="1" id="KW-0472">Membrane</keyword>
<reference evidence="2" key="1">
    <citation type="submission" date="2022-08" db="EMBL/GenBank/DDBJ databases">
        <authorList>
            <person name="Byrne P K."/>
        </authorList>
    </citation>
    <scope>NUCLEOTIDE SEQUENCE</scope>
    <source>
        <strain evidence="2">UCD650</strain>
    </source>
</reference>